<name>A0AAD5XU92_9FUNG</name>
<dbReference type="Proteomes" id="UP001212152">
    <property type="component" value="Unassembled WGS sequence"/>
</dbReference>
<proteinExistence type="predicted"/>
<accession>A0AAD5XU92</accession>
<comment type="caution">
    <text evidence="2">The sequence shown here is derived from an EMBL/GenBank/DDBJ whole genome shotgun (WGS) entry which is preliminary data.</text>
</comment>
<feature type="compositionally biased region" description="Low complexity" evidence="1">
    <location>
        <begin position="23"/>
        <end position="66"/>
    </location>
</feature>
<evidence type="ECO:0000256" key="1">
    <source>
        <dbReference type="SAM" id="MobiDB-lite"/>
    </source>
</evidence>
<dbReference type="AlphaFoldDB" id="A0AAD5XU92"/>
<sequence>MSQKLRKAVDSLLKQTSKKSSIRRTNLSSSSKSAKPSLLATPAPSSSATSSSSTSTSTTSIPVTTPKRIRKAVPNRVNFRKNERAAQRQRELALAKRKQLEELRNGASGVVEADDDSERIRKNVVYFLGGKTSERTKEVMQKLKGMSK</sequence>
<keyword evidence="3" id="KW-1185">Reference proteome</keyword>
<evidence type="ECO:0000313" key="2">
    <source>
        <dbReference type="EMBL" id="KAJ3185667.1"/>
    </source>
</evidence>
<gene>
    <name evidence="2" type="ORF">HDU87_000291</name>
</gene>
<protein>
    <submittedName>
        <fullName evidence="2">Uncharacterized protein</fullName>
    </submittedName>
</protein>
<feature type="region of interest" description="Disordered" evidence="1">
    <location>
        <begin position="1"/>
        <end position="88"/>
    </location>
</feature>
<evidence type="ECO:0000313" key="3">
    <source>
        <dbReference type="Proteomes" id="UP001212152"/>
    </source>
</evidence>
<dbReference type="EMBL" id="JADGJQ010000001">
    <property type="protein sequence ID" value="KAJ3185667.1"/>
    <property type="molecule type" value="Genomic_DNA"/>
</dbReference>
<organism evidence="2 3">
    <name type="scientific">Geranomyces variabilis</name>
    <dbReference type="NCBI Taxonomy" id="109894"/>
    <lineage>
        <taxon>Eukaryota</taxon>
        <taxon>Fungi</taxon>
        <taxon>Fungi incertae sedis</taxon>
        <taxon>Chytridiomycota</taxon>
        <taxon>Chytridiomycota incertae sedis</taxon>
        <taxon>Chytridiomycetes</taxon>
        <taxon>Spizellomycetales</taxon>
        <taxon>Powellomycetaceae</taxon>
        <taxon>Geranomyces</taxon>
    </lineage>
</organism>
<reference evidence="2" key="1">
    <citation type="submission" date="2020-05" db="EMBL/GenBank/DDBJ databases">
        <title>Phylogenomic resolution of chytrid fungi.</title>
        <authorList>
            <person name="Stajich J.E."/>
            <person name="Amses K."/>
            <person name="Simmons R."/>
            <person name="Seto K."/>
            <person name="Myers J."/>
            <person name="Bonds A."/>
            <person name="Quandt C.A."/>
            <person name="Barry K."/>
            <person name="Liu P."/>
            <person name="Grigoriev I."/>
            <person name="Longcore J.E."/>
            <person name="James T.Y."/>
        </authorList>
    </citation>
    <scope>NUCLEOTIDE SEQUENCE</scope>
    <source>
        <strain evidence="2">JEL0379</strain>
    </source>
</reference>